<accession>A0AAD6WQJ4</accession>
<organism evidence="2 3">
    <name type="scientific">Mycena alexandri</name>
    <dbReference type="NCBI Taxonomy" id="1745969"/>
    <lineage>
        <taxon>Eukaryota</taxon>
        <taxon>Fungi</taxon>
        <taxon>Dikarya</taxon>
        <taxon>Basidiomycota</taxon>
        <taxon>Agaricomycotina</taxon>
        <taxon>Agaricomycetes</taxon>
        <taxon>Agaricomycetidae</taxon>
        <taxon>Agaricales</taxon>
        <taxon>Marasmiineae</taxon>
        <taxon>Mycenaceae</taxon>
        <taxon>Mycena</taxon>
    </lineage>
</organism>
<reference evidence="2" key="1">
    <citation type="submission" date="2023-03" db="EMBL/GenBank/DDBJ databases">
        <title>Massive genome expansion in bonnet fungi (Mycena s.s.) driven by repeated elements and novel gene families across ecological guilds.</title>
        <authorList>
            <consortium name="Lawrence Berkeley National Laboratory"/>
            <person name="Harder C.B."/>
            <person name="Miyauchi S."/>
            <person name="Viragh M."/>
            <person name="Kuo A."/>
            <person name="Thoen E."/>
            <person name="Andreopoulos B."/>
            <person name="Lu D."/>
            <person name="Skrede I."/>
            <person name="Drula E."/>
            <person name="Henrissat B."/>
            <person name="Morin E."/>
            <person name="Kohler A."/>
            <person name="Barry K."/>
            <person name="LaButti K."/>
            <person name="Morin E."/>
            <person name="Salamov A."/>
            <person name="Lipzen A."/>
            <person name="Mereny Z."/>
            <person name="Hegedus B."/>
            <person name="Baldrian P."/>
            <person name="Stursova M."/>
            <person name="Weitz H."/>
            <person name="Taylor A."/>
            <person name="Grigoriev I.V."/>
            <person name="Nagy L.G."/>
            <person name="Martin F."/>
            <person name="Kauserud H."/>
        </authorList>
    </citation>
    <scope>NUCLEOTIDE SEQUENCE</scope>
    <source>
        <strain evidence="2">CBHHK200</strain>
    </source>
</reference>
<evidence type="ECO:0000313" key="3">
    <source>
        <dbReference type="Proteomes" id="UP001218188"/>
    </source>
</evidence>
<dbReference type="AlphaFoldDB" id="A0AAD6WQJ4"/>
<evidence type="ECO:0000313" key="2">
    <source>
        <dbReference type="EMBL" id="KAJ7019986.1"/>
    </source>
</evidence>
<dbReference type="EMBL" id="JARJCM010000277">
    <property type="protein sequence ID" value="KAJ7019986.1"/>
    <property type="molecule type" value="Genomic_DNA"/>
</dbReference>
<comment type="caution">
    <text evidence="2">The sequence shown here is derived from an EMBL/GenBank/DDBJ whole genome shotgun (WGS) entry which is preliminary data.</text>
</comment>
<protein>
    <submittedName>
        <fullName evidence="2">Uncharacterized protein</fullName>
    </submittedName>
</protein>
<gene>
    <name evidence="2" type="ORF">C8F04DRAFT_1145759</name>
</gene>
<keyword evidence="3" id="KW-1185">Reference proteome</keyword>
<dbReference type="Proteomes" id="UP001218188">
    <property type="component" value="Unassembled WGS sequence"/>
</dbReference>
<proteinExistence type="predicted"/>
<feature type="region of interest" description="Disordered" evidence="1">
    <location>
        <begin position="1"/>
        <end position="20"/>
    </location>
</feature>
<feature type="compositionally biased region" description="Basic and acidic residues" evidence="1">
    <location>
        <begin position="11"/>
        <end position="20"/>
    </location>
</feature>
<evidence type="ECO:0000256" key="1">
    <source>
        <dbReference type="SAM" id="MobiDB-lite"/>
    </source>
</evidence>
<name>A0AAD6WQJ4_9AGAR</name>
<feature type="region of interest" description="Disordered" evidence="1">
    <location>
        <begin position="280"/>
        <end position="302"/>
    </location>
</feature>
<sequence>MTAEPVGPRSAETDSVIRARTHTEDLVVSSTLPSPIPLHMSPPTYNFPSAIPASHRPPPTSSILEPSRPRSQVLSIFLAADSQRAGYQNLKDNMPDQHAATQGLDRIRKKTLENLNKPLDVTCGKIDPSFCDPKAIRPIVALLRAFVRSELVKNGGQVIRNFWRKFDSWLAARREGVSDDWAGFVDRIIAADNGMHAPPALTIAAENRAVYCCKYAPLCLGGPSGHRHNEPSSFSASPASPSWSARASSSFAGLSSSWASSSTRSTTVLNLAPAYHDPDSYLDMNSDSLPPQTRRKENKKQRLVFILNEER</sequence>